<evidence type="ECO:0000256" key="1">
    <source>
        <dbReference type="PROSITE-ProRule" id="PRU00325"/>
    </source>
</evidence>
<organism evidence="3 4">
    <name type="scientific">Pelomonas aquatica</name>
    <dbReference type="NCBI Taxonomy" id="431058"/>
    <lineage>
        <taxon>Bacteria</taxon>
        <taxon>Pseudomonadati</taxon>
        <taxon>Pseudomonadota</taxon>
        <taxon>Betaproteobacteria</taxon>
        <taxon>Burkholderiales</taxon>
        <taxon>Sphaerotilaceae</taxon>
        <taxon>Roseateles</taxon>
    </lineage>
</organism>
<reference evidence="3 4" key="1">
    <citation type="submission" date="2023-07" db="EMBL/GenBank/DDBJ databases">
        <title>Sorghum-associated microbial communities from plants grown in Nebraska, USA.</title>
        <authorList>
            <person name="Schachtman D."/>
        </authorList>
    </citation>
    <scope>NUCLEOTIDE SEQUENCE [LARGE SCALE GENOMIC DNA]</scope>
    <source>
        <strain evidence="3 4">BE310</strain>
    </source>
</reference>
<proteinExistence type="predicted"/>
<name>A0ABU1Z4C3_9BURK</name>
<dbReference type="Proteomes" id="UP001180536">
    <property type="component" value="Unassembled WGS sequence"/>
</dbReference>
<keyword evidence="1" id="KW-0863">Zinc-finger</keyword>
<evidence type="ECO:0000313" key="3">
    <source>
        <dbReference type="EMBL" id="MDR7295453.1"/>
    </source>
</evidence>
<comment type="caution">
    <text evidence="3">The sequence shown here is derived from an EMBL/GenBank/DDBJ whole genome shotgun (WGS) entry which is preliminary data.</text>
</comment>
<keyword evidence="4" id="KW-1185">Reference proteome</keyword>
<dbReference type="PROSITE" id="PS50966">
    <property type="entry name" value="ZF_SWIM"/>
    <property type="match status" value="1"/>
</dbReference>
<keyword evidence="1" id="KW-0862">Zinc</keyword>
<evidence type="ECO:0000259" key="2">
    <source>
        <dbReference type="PROSITE" id="PS50966"/>
    </source>
</evidence>
<accession>A0ABU1Z4C3</accession>
<dbReference type="RefSeq" id="WP_310341857.1">
    <property type="nucleotide sequence ID" value="NZ_JAVDXQ010000001.1"/>
</dbReference>
<feature type="domain" description="SWIM-type" evidence="2">
    <location>
        <begin position="150"/>
        <end position="216"/>
    </location>
</feature>
<dbReference type="EMBL" id="JAVDXQ010000001">
    <property type="protein sequence ID" value="MDR7295453.1"/>
    <property type="molecule type" value="Genomic_DNA"/>
</dbReference>
<dbReference type="InterPro" id="IPR007527">
    <property type="entry name" value="Znf_SWIM"/>
</dbReference>
<protein>
    <recommendedName>
        <fullName evidence="2">SWIM-type domain-containing protein</fullName>
    </recommendedName>
</protein>
<keyword evidence="1" id="KW-0479">Metal-binding</keyword>
<evidence type="ECO:0000313" key="4">
    <source>
        <dbReference type="Proteomes" id="UP001180536"/>
    </source>
</evidence>
<sequence>MSIPRVGNATAALNRLQADELASRRQAATILRPEEVASRLSPARLLTTTLGGRVRPITSADLAAFRKAVAALGERAHVGITAAEALSLSTPADVERAKREIRYAMPARLQAGKVQFVTNSGPNSKVTRHFVTVEFVGFASAVAQPGTPLQAAMSLVKQGRLRFECSCEHFRFVLRYVATAGGWVAGRPEHGLPKLTNPTLDGASCKHLVRVMNDIQLGAALRQRVAQMIEAERAHIDRPGKARPKAVIVRQADAERMQPKNARRIVVPASARGATLPPPASAADIRQALAAFAGKGDVTSDAIARALSALLPTGTR</sequence>
<gene>
    <name evidence="3" type="ORF">J2X16_000774</name>
</gene>